<feature type="transmembrane region" description="Helical" evidence="5">
    <location>
        <begin position="9"/>
        <end position="29"/>
    </location>
</feature>
<keyword evidence="4 5" id="KW-0472">Membrane</keyword>
<sequence length="396" mass="40794">MRASLRRPLGVALMFATNGVAISSLLPWYPTLKDQWALNDALFGVIVAAIAIGSLLSATLPAWAEQRFGARPTMVVGTLITAVLLVAVGFSPNALVLTLFLLLFGIFDTIIDVSQNVAAVRVQNELGKSIMSSLHACWSLGAVLGGALATAAAVSDVSLPVHLSTIAAAEILLVLLAAWMMGDVNEEAAPIESAEEAEEKGEEKSSELSPRVFLIALPVAIVALSGTVVEDIGNNWAALSAAVLTSVSLQAAGAAYAVVYAAQMVGRFAGDLIINRFGRVAVAQAGGACIALGGLAVVLATNPWILYAGYALVGWGCATLVPSAYAASASLPGVAQSTGLTVVSWLMRVGFLTASPLIGMVSELTTLRVALTILPVMGVTVVIFARGLNGSVVKQR</sequence>
<dbReference type="InterPro" id="IPR020846">
    <property type="entry name" value="MFS_dom"/>
</dbReference>
<dbReference type="Gene3D" id="1.20.1250.20">
    <property type="entry name" value="MFS general substrate transporter like domains"/>
    <property type="match status" value="1"/>
</dbReference>
<evidence type="ECO:0000313" key="8">
    <source>
        <dbReference type="Proteomes" id="UP001225598"/>
    </source>
</evidence>
<accession>A0ABY8VK34</accession>
<organism evidence="7 8">
    <name type="scientific">Corynebacterium breve</name>
    <dbReference type="NCBI Taxonomy" id="3049799"/>
    <lineage>
        <taxon>Bacteria</taxon>
        <taxon>Bacillati</taxon>
        <taxon>Actinomycetota</taxon>
        <taxon>Actinomycetes</taxon>
        <taxon>Mycobacteriales</taxon>
        <taxon>Corynebacteriaceae</taxon>
        <taxon>Corynebacterium</taxon>
    </lineage>
</organism>
<dbReference type="EMBL" id="CP126969">
    <property type="protein sequence ID" value="WIM68554.1"/>
    <property type="molecule type" value="Genomic_DNA"/>
</dbReference>
<dbReference type="PANTHER" id="PTHR23514">
    <property type="entry name" value="BYPASS OF STOP CODON PROTEIN 6"/>
    <property type="match status" value="1"/>
</dbReference>
<dbReference type="Proteomes" id="UP001225598">
    <property type="component" value="Chromosome"/>
</dbReference>
<evidence type="ECO:0000256" key="2">
    <source>
        <dbReference type="ARBA" id="ARBA00022692"/>
    </source>
</evidence>
<evidence type="ECO:0000259" key="6">
    <source>
        <dbReference type="PROSITE" id="PS50850"/>
    </source>
</evidence>
<feature type="transmembrane region" description="Helical" evidence="5">
    <location>
        <begin position="305"/>
        <end position="327"/>
    </location>
</feature>
<dbReference type="PROSITE" id="PS50850">
    <property type="entry name" value="MFS"/>
    <property type="match status" value="1"/>
</dbReference>
<gene>
    <name evidence="7" type="ORF">QP027_03935</name>
</gene>
<protein>
    <submittedName>
        <fullName evidence="7">MFS transporter</fullName>
    </submittedName>
</protein>
<evidence type="ECO:0000256" key="4">
    <source>
        <dbReference type="ARBA" id="ARBA00023136"/>
    </source>
</evidence>
<reference evidence="7 8" key="1">
    <citation type="submission" date="2023-05" db="EMBL/GenBank/DDBJ databases">
        <title>Corynebacterium suedekumii sp. nov. and Corynebacterium breve sp. nov. isolated from raw cow's milk.</title>
        <authorList>
            <person name="Baer M.K."/>
            <person name="Mehl L."/>
            <person name="Hellmuth R."/>
            <person name="Marke G."/>
            <person name="Lipski A."/>
        </authorList>
    </citation>
    <scope>NUCLEOTIDE SEQUENCE [LARGE SCALE GENOMIC DNA]</scope>
    <source>
        <strain evidence="7 8">R4</strain>
    </source>
</reference>
<feature type="transmembrane region" description="Helical" evidence="5">
    <location>
        <begin position="212"/>
        <end position="229"/>
    </location>
</feature>
<dbReference type="PANTHER" id="PTHR23514:SF13">
    <property type="entry name" value="INNER MEMBRANE PROTEIN YBJJ"/>
    <property type="match status" value="1"/>
</dbReference>
<feature type="transmembrane region" description="Helical" evidence="5">
    <location>
        <begin position="367"/>
        <end position="388"/>
    </location>
</feature>
<evidence type="ECO:0000256" key="1">
    <source>
        <dbReference type="ARBA" id="ARBA00004651"/>
    </source>
</evidence>
<feature type="transmembrane region" description="Helical" evidence="5">
    <location>
        <begin position="94"/>
        <end position="113"/>
    </location>
</feature>
<keyword evidence="3 5" id="KW-1133">Transmembrane helix</keyword>
<dbReference type="InterPro" id="IPR036259">
    <property type="entry name" value="MFS_trans_sf"/>
</dbReference>
<keyword evidence="8" id="KW-1185">Reference proteome</keyword>
<dbReference type="RefSeq" id="WP_284826161.1">
    <property type="nucleotide sequence ID" value="NZ_CP126969.1"/>
</dbReference>
<feature type="transmembrane region" description="Helical" evidence="5">
    <location>
        <begin position="41"/>
        <end position="63"/>
    </location>
</feature>
<dbReference type="InterPro" id="IPR011701">
    <property type="entry name" value="MFS"/>
</dbReference>
<feature type="domain" description="Major facilitator superfamily (MFS) profile" evidence="6">
    <location>
        <begin position="211"/>
        <end position="396"/>
    </location>
</feature>
<dbReference type="CDD" id="cd17393">
    <property type="entry name" value="MFS_MosC_like"/>
    <property type="match status" value="1"/>
</dbReference>
<dbReference type="InterPro" id="IPR051788">
    <property type="entry name" value="MFS_Transporter"/>
</dbReference>
<comment type="subcellular location">
    <subcellularLocation>
        <location evidence="1">Cell membrane</location>
        <topology evidence="1">Multi-pass membrane protein</topology>
    </subcellularLocation>
</comment>
<dbReference type="Pfam" id="PF07690">
    <property type="entry name" value="MFS_1"/>
    <property type="match status" value="1"/>
</dbReference>
<evidence type="ECO:0000256" key="5">
    <source>
        <dbReference type="SAM" id="Phobius"/>
    </source>
</evidence>
<name>A0ABY8VK34_9CORY</name>
<feature type="transmembrane region" description="Helical" evidence="5">
    <location>
        <begin position="134"/>
        <end position="155"/>
    </location>
</feature>
<feature type="transmembrane region" description="Helical" evidence="5">
    <location>
        <begin position="280"/>
        <end position="299"/>
    </location>
</feature>
<proteinExistence type="predicted"/>
<evidence type="ECO:0000313" key="7">
    <source>
        <dbReference type="EMBL" id="WIM68554.1"/>
    </source>
</evidence>
<dbReference type="SUPFAM" id="SSF103473">
    <property type="entry name" value="MFS general substrate transporter"/>
    <property type="match status" value="1"/>
</dbReference>
<feature type="transmembrane region" description="Helical" evidence="5">
    <location>
        <begin position="70"/>
        <end position="88"/>
    </location>
</feature>
<keyword evidence="2 5" id="KW-0812">Transmembrane</keyword>
<evidence type="ECO:0000256" key="3">
    <source>
        <dbReference type="ARBA" id="ARBA00022989"/>
    </source>
</evidence>
<feature type="transmembrane region" description="Helical" evidence="5">
    <location>
        <begin position="161"/>
        <end position="181"/>
    </location>
</feature>
<feature type="transmembrane region" description="Helical" evidence="5">
    <location>
        <begin position="235"/>
        <end position="259"/>
    </location>
</feature>
<feature type="transmembrane region" description="Helical" evidence="5">
    <location>
        <begin position="339"/>
        <end position="361"/>
    </location>
</feature>